<feature type="chain" id="PRO_5043531723" evidence="1">
    <location>
        <begin position="29"/>
        <end position="415"/>
    </location>
</feature>
<dbReference type="EMBL" id="JAHXRF010000019">
    <property type="protein sequence ID" value="MBW4866605.1"/>
    <property type="molecule type" value="Genomic_DNA"/>
</dbReference>
<feature type="signal peptide" evidence="1">
    <location>
        <begin position="1"/>
        <end position="28"/>
    </location>
</feature>
<reference evidence="2" key="1">
    <citation type="submission" date="2021-07" db="EMBL/GenBank/DDBJ databases">
        <title>Genomic diversity and antimicrobial resistance of Prevotella spp. isolated from chronic lung disease airways.</title>
        <authorList>
            <person name="Webb K.A."/>
            <person name="Olagoke O.S."/>
            <person name="Baird T."/>
            <person name="Neill J."/>
            <person name="Pham A."/>
            <person name="Wells T.J."/>
            <person name="Ramsay K.A."/>
            <person name="Bell S.C."/>
            <person name="Sarovich D.S."/>
            <person name="Price E.P."/>
        </authorList>
    </citation>
    <scope>NUCLEOTIDE SEQUENCE</scope>
    <source>
        <strain evidence="2">SCHI0047.S.3</strain>
    </source>
</reference>
<proteinExistence type="predicted"/>
<keyword evidence="1" id="KW-0732">Signal</keyword>
<organism evidence="2 3">
    <name type="scientific">Segatella salivae</name>
    <dbReference type="NCBI Taxonomy" id="228604"/>
    <lineage>
        <taxon>Bacteria</taxon>
        <taxon>Pseudomonadati</taxon>
        <taxon>Bacteroidota</taxon>
        <taxon>Bacteroidia</taxon>
        <taxon>Bacteroidales</taxon>
        <taxon>Prevotellaceae</taxon>
        <taxon>Segatella</taxon>
    </lineage>
</organism>
<evidence type="ECO:0000313" key="2">
    <source>
        <dbReference type="EMBL" id="MBW4866605.1"/>
    </source>
</evidence>
<sequence length="415" mass="46340">MIKQHNMKDFKYYILTLIGLLCPLMTMAEETDLGVPKVWTVPAVFTCDEEVTFYYDMTDVKFPAGVDLYLWAWTPTEPDAGHGDNSSSFAKLEYLGNNIYCKKMIPTQYFNTNISAFESDDWPGFWSRLKTKDGSKWSSVFQAPDSRSEFKEFKESGKGVQFFSGKKSSGFTDKFTLDEPLTIVFNPDVYKLGGRTLTEISNDANFVQFGVHSGLNDWNVLQSLDVWRPACLKKTKVRKLSNGLYAWDVGVPSEYYSYTLDDAGSRVPTALADPDKKAAFELENMNYLVVTVIRDAAGANQWGANSGDQMQKAGMAVPYPDPVFSLFPSRVSGKDILTLTREYNERTAGDLKFTITAGTKTITGIMLGVRDKRQATVNLQKELKGIEATTLHIIIAKANGQTVVDTTIPLITSDK</sequence>
<name>A0AAW4NPB0_9BACT</name>
<dbReference type="AlphaFoldDB" id="A0AAW4NPB0"/>
<evidence type="ECO:0000256" key="1">
    <source>
        <dbReference type="SAM" id="SignalP"/>
    </source>
</evidence>
<accession>A0AAW4NPB0</accession>
<comment type="caution">
    <text evidence="2">The sequence shown here is derived from an EMBL/GenBank/DDBJ whole genome shotgun (WGS) entry which is preliminary data.</text>
</comment>
<evidence type="ECO:0000313" key="3">
    <source>
        <dbReference type="Proteomes" id="UP001196873"/>
    </source>
</evidence>
<dbReference type="Proteomes" id="UP001196873">
    <property type="component" value="Unassembled WGS sequence"/>
</dbReference>
<gene>
    <name evidence="2" type="ORF">KZY68_11465</name>
</gene>
<protein>
    <submittedName>
        <fullName evidence="2">Uncharacterized protein</fullName>
    </submittedName>
</protein>